<dbReference type="SUPFAM" id="SSF54211">
    <property type="entry name" value="Ribosomal protein S5 domain 2-like"/>
    <property type="match status" value="1"/>
</dbReference>
<dbReference type="InterPro" id="IPR013506">
    <property type="entry name" value="Topo_IIA_bsu_dom2"/>
</dbReference>
<dbReference type="Gene3D" id="3.30.230.10">
    <property type="match status" value="1"/>
</dbReference>
<protein>
    <recommendedName>
        <fullName evidence="2">DNA topoisomerase (ATP-hydrolyzing)</fullName>
        <ecNumber evidence="2">5.6.2.2</ecNumber>
    </recommendedName>
</protein>
<dbReference type="AlphaFoldDB" id="T1D9Q2"/>
<comment type="catalytic activity">
    <reaction evidence="1">
        <text>ATP-dependent breakage, passage and rejoining of double-stranded DNA.</text>
        <dbReference type="EC" id="5.6.2.2"/>
    </reaction>
</comment>
<feature type="domain" description="DNA topoisomerase type IIA subunit B" evidence="4">
    <location>
        <begin position="1"/>
        <end position="42"/>
    </location>
</feature>
<dbReference type="GO" id="GO:0005524">
    <property type="term" value="F:ATP binding"/>
    <property type="evidence" value="ECO:0007669"/>
    <property type="project" value="InterPro"/>
</dbReference>
<reference evidence="5" key="2">
    <citation type="journal article" date="2014" name="ISME J.">
        <title>Microbial stratification in low pH oxic and suboxic macroscopic growths along an acid mine drainage.</title>
        <authorList>
            <person name="Mendez-Garcia C."/>
            <person name="Mesa V."/>
            <person name="Sprenger R.R."/>
            <person name="Richter M."/>
            <person name="Diez M.S."/>
            <person name="Solano J."/>
            <person name="Bargiela R."/>
            <person name="Golyshina O.V."/>
            <person name="Manteca A."/>
            <person name="Ramos J.L."/>
            <person name="Gallego J.R."/>
            <person name="Llorente I."/>
            <person name="Martins Dos Santos V.A."/>
            <person name="Jensen O.N."/>
            <person name="Pelaez A.I."/>
            <person name="Sanchez J."/>
            <person name="Ferrer M."/>
        </authorList>
    </citation>
    <scope>NUCLEOTIDE SEQUENCE</scope>
</reference>
<reference evidence="5" key="1">
    <citation type="submission" date="2013-08" db="EMBL/GenBank/DDBJ databases">
        <authorList>
            <person name="Mendez C."/>
            <person name="Richter M."/>
            <person name="Ferrer M."/>
            <person name="Sanchez J."/>
        </authorList>
    </citation>
    <scope>NUCLEOTIDE SEQUENCE</scope>
</reference>
<name>T1D9Q2_9ZZZZ</name>
<sequence length="43" mass="5000">METFLAEEMQERFEEFPQIAKKIADKAIQTAMAREAARKAKEL</sequence>
<dbReference type="Pfam" id="PF00204">
    <property type="entry name" value="DNA_gyraseB"/>
    <property type="match status" value="1"/>
</dbReference>
<proteinExistence type="predicted"/>
<evidence type="ECO:0000256" key="1">
    <source>
        <dbReference type="ARBA" id="ARBA00000185"/>
    </source>
</evidence>
<evidence type="ECO:0000313" key="5">
    <source>
        <dbReference type="EMBL" id="EQD78179.1"/>
    </source>
</evidence>
<keyword evidence="3" id="KW-0413">Isomerase</keyword>
<dbReference type="EMBL" id="AUZX01001775">
    <property type="protein sequence ID" value="EQD78179.1"/>
    <property type="molecule type" value="Genomic_DNA"/>
</dbReference>
<dbReference type="EC" id="5.6.2.2" evidence="2"/>
<comment type="caution">
    <text evidence="5">The sequence shown here is derived from an EMBL/GenBank/DDBJ whole genome shotgun (WGS) entry which is preliminary data.</text>
</comment>
<evidence type="ECO:0000256" key="3">
    <source>
        <dbReference type="ARBA" id="ARBA00023235"/>
    </source>
</evidence>
<dbReference type="GO" id="GO:0003677">
    <property type="term" value="F:DNA binding"/>
    <property type="evidence" value="ECO:0007669"/>
    <property type="project" value="InterPro"/>
</dbReference>
<dbReference type="InterPro" id="IPR000565">
    <property type="entry name" value="Topo_IIA_B"/>
</dbReference>
<dbReference type="InterPro" id="IPR020568">
    <property type="entry name" value="Ribosomal_Su5_D2-typ_SF"/>
</dbReference>
<dbReference type="InterPro" id="IPR014721">
    <property type="entry name" value="Ribsml_uS5_D2-typ_fold_subgr"/>
</dbReference>
<evidence type="ECO:0000256" key="2">
    <source>
        <dbReference type="ARBA" id="ARBA00012895"/>
    </source>
</evidence>
<dbReference type="PRINTS" id="PR01159">
    <property type="entry name" value="DNAGYRASEB"/>
</dbReference>
<feature type="non-terminal residue" evidence="5">
    <location>
        <position position="43"/>
    </location>
</feature>
<organism evidence="5">
    <name type="scientific">mine drainage metagenome</name>
    <dbReference type="NCBI Taxonomy" id="410659"/>
    <lineage>
        <taxon>unclassified sequences</taxon>
        <taxon>metagenomes</taxon>
        <taxon>ecological metagenomes</taxon>
    </lineage>
</organism>
<gene>
    <name evidence="5" type="ORF">B1A_02385</name>
</gene>
<dbReference type="GO" id="GO:0006265">
    <property type="term" value="P:DNA topological change"/>
    <property type="evidence" value="ECO:0007669"/>
    <property type="project" value="InterPro"/>
</dbReference>
<evidence type="ECO:0000259" key="4">
    <source>
        <dbReference type="Pfam" id="PF00204"/>
    </source>
</evidence>
<accession>T1D9Q2</accession>
<dbReference type="GO" id="GO:0003918">
    <property type="term" value="F:DNA topoisomerase type II (double strand cut, ATP-hydrolyzing) activity"/>
    <property type="evidence" value="ECO:0007669"/>
    <property type="project" value="UniProtKB-EC"/>
</dbReference>